<evidence type="ECO:0000313" key="3">
    <source>
        <dbReference type="Proteomes" id="UP001283361"/>
    </source>
</evidence>
<gene>
    <name evidence="2" type="ORF">RRG08_007446</name>
</gene>
<feature type="compositionally biased region" description="Low complexity" evidence="1">
    <location>
        <begin position="63"/>
        <end position="96"/>
    </location>
</feature>
<keyword evidence="3" id="KW-1185">Reference proteome</keyword>
<feature type="compositionally biased region" description="Low complexity" evidence="1">
    <location>
        <begin position="176"/>
        <end position="188"/>
    </location>
</feature>
<dbReference type="AlphaFoldDB" id="A0AAE1DUL2"/>
<feature type="region of interest" description="Disordered" evidence="1">
    <location>
        <begin position="200"/>
        <end position="243"/>
    </location>
</feature>
<proteinExistence type="predicted"/>
<feature type="region of interest" description="Disordered" evidence="1">
    <location>
        <begin position="157"/>
        <end position="188"/>
    </location>
</feature>
<reference evidence="2" key="1">
    <citation type="journal article" date="2023" name="G3 (Bethesda)">
        <title>A reference genome for the long-term kleptoplast-retaining sea slug Elysia crispata morphotype clarki.</title>
        <authorList>
            <person name="Eastman K.E."/>
            <person name="Pendleton A.L."/>
            <person name="Shaikh M.A."/>
            <person name="Suttiyut T."/>
            <person name="Ogas R."/>
            <person name="Tomko P."/>
            <person name="Gavelis G."/>
            <person name="Widhalm J.R."/>
            <person name="Wisecaver J.H."/>
        </authorList>
    </citation>
    <scope>NUCLEOTIDE SEQUENCE</scope>
    <source>
        <strain evidence="2">ECLA1</strain>
    </source>
</reference>
<evidence type="ECO:0000313" key="2">
    <source>
        <dbReference type="EMBL" id="KAK3783317.1"/>
    </source>
</evidence>
<name>A0AAE1DUL2_9GAST</name>
<sequence length="243" mass="26078">MKLLRCLHFCHRRFPKLEEKNGKGITGGVRVEYLRCQLLALPIQVDASARACHNPVSLSLSTGEVSGHGQQQEGSVSQQGEVSGHGQQQEGSVSQQGKLVGMVNNRKAWAWSTTGKAQSLNRGRRLSLSTGEVSMVNNREGSQQGKLVGMVNNRKAQSLNRGRKAQSPQAQGKLSGHGQQQEGSVSQQGKLVGMVNNRKAQGALNKGKISGHGQQQEGQWLSTGEVSGHGQTTGRLRSLNRGS</sequence>
<evidence type="ECO:0000256" key="1">
    <source>
        <dbReference type="SAM" id="MobiDB-lite"/>
    </source>
</evidence>
<protein>
    <submittedName>
        <fullName evidence="2">Uncharacterized protein</fullName>
    </submittedName>
</protein>
<feature type="compositionally biased region" description="Polar residues" evidence="1">
    <location>
        <begin position="157"/>
        <end position="172"/>
    </location>
</feature>
<accession>A0AAE1DUL2</accession>
<feature type="compositionally biased region" description="Polar residues" evidence="1">
    <location>
        <begin position="212"/>
        <end position="243"/>
    </location>
</feature>
<feature type="region of interest" description="Disordered" evidence="1">
    <location>
        <begin position="62"/>
        <end position="96"/>
    </location>
</feature>
<comment type="caution">
    <text evidence="2">The sequence shown here is derived from an EMBL/GenBank/DDBJ whole genome shotgun (WGS) entry which is preliminary data.</text>
</comment>
<dbReference type="Proteomes" id="UP001283361">
    <property type="component" value="Unassembled WGS sequence"/>
</dbReference>
<organism evidence="2 3">
    <name type="scientific">Elysia crispata</name>
    <name type="common">lettuce slug</name>
    <dbReference type="NCBI Taxonomy" id="231223"/>
    <lineage>
        <taxon>Eukaryota</taxon>
        <taxon>Metazoa</taxon>
        <taxon>Spiralia</taxon>
        <taxon>Lophotrochozoa</taxon>
        <taxon>Mollusca</taxon>
        <taxon>Gastropoda</taxon>
        <taxon>Heterobranchia</taxon>
        <taxon>Euthyneura</taxon>
        <taxon>Panpulmonata</taxon>
        <taxon>Sacoglossa</taxon>
        <taxon>Placobranchoidea</taxon>
        <taxon>Plakobranchidae</taxon>
        <taxon>Elysia</taxon>
    </lineage>
</organism>
<dbReference type="EMBL" id="JAWDGP010002425">
    <property type="protein sequence ID" value="KAK3783317.1"/>
    <property type="molecule type" value="Genomic_DNA"/>
</dbReference>